<keyword evidence="6" id="KW-0966">Cell projection</keyword>
<evidence type="ECO:0000256" key="4">
    <source>
        <dbReference type="ARBA" id="ARBA00023069"/>
    </source>
</evidence>
<dbReference type="InterPro" id="IPR037662">
    <property type="entry name" value="CFAP68/107"/>
</dbReference>
<comment type="subcellular location">
    <subcellularLocation>
        <location evidence="1">Cytoplasm</location>
        <location evidence="1">Cytoskeleton</location>
        <location evidence="1">Flagellum axoneme</location>
    </subcellularLocation>
</comment>
<dbReference type="InterPro" id="IPR054709">
    <property type="entry name" value="CFAP107"/>
</dbReference>
<evidence type="ECO:0000256" key="6">
    <source>
        <dbReference type="ARBA" id="ARBA00023273"/>
    </source>
</evidence>
<reference evidence="9" key="1">
    <citation type="submission" date="2015-12" db="EMBL/GenBank/DDBJ databases">
        <title>De novo transcriptome assembly of four potential Pierce s Disease insect vectors from Arizona vineyards.</title>
        <authorList>
            <person name="Tassone E.E."/>
        </authorList>
    </citation>
    <scope>NUCLEOTIDE SEQUENCE</scope>
</reference>
<evidence type="ECO:0000256" key="2">
    <source>
        <dbReference type="ARBA" id="ARBA00022490"/>
    </source>
</evidence>
<sequence>MSCTNRPSNFSLQLLEMPDLCRILKSTKHSDERITGIKDFGYNPNVLLGNWVENRREFLEEEYKHKTLYDTDYTRPQTRRDLTSLWNVRLKSQGLPLLMLREHGLLGEYVHNMATVYDLAYRCKARDFLDGNYGNVTGYGLKEMKSHIWDRQRASMRQMYLTEYTGNFAKYGDDIYSAKKKLVVPRKMGFEEVKQL</sequence>
<evidence type="ECO:0000256" key="3">
    <source>
        <dbReference type="ARBA" id="ARBA00022846"/>
    </source>
</evidence>
<evidence type="ECO:0000256" key="1">
    <source>
        <dbReference type="ARBA" id="ARBA00004611"/>
    </source>
</evidence>
<comment type="subunit">
    <text evidence="8">Microtubule inner protein component of sperm flagellar doublet microtubules.</text>
</comment>
<evidence type="ECO:0000256" key="7">
    <source>
        <dbReference type="ARBA" id="ARBA00035003"/>
    </source>
</evidence>
<dbReference type="PANTHER" id="PTHR31180:SF2">
    <property type="entry name" value="CILIA- AND FLAGELLA-ASSOCIATED PROTEIN 107"/>
    <property type="match status" value="1"/>
</dbReference>
<dbReference type="PANTHER" id="PTHR31180">
    <property type="entry name" value="CILIA- AND FLAGELLA-ASSOCIATED PROTEIN 107-RELATED"/>
    <property type="match status" value="1"/>
</dbReference>
<dbReference type="EMBL" id="GEDC01027210">
    <property type="protein sequence ID" value="JAS10088.1"/>
    <property type="molecule type" value="Transcribed_RNA"/>
</dbReference>
<gene>
    <name evidence="9" type="ORF">g.45849</name>
</gene>
<proteinExistence type="predicted"/>
<comment type="function">
    <text evidence="7">Microtubule inner protein (MIP) part of the dynein-decorated doublet microtubules (DMTs) in cilia axoneme, which is required for motile cilia beating.</text>
</comment>
<protein>
    <submittedName>
        <fullName evidence="9">Uncharacterized protein</fullName>
    </submittedName>
</protein>
<evidence type="ECO:0000256" key="8">
    <source>
        <dbReference type="ARBA" id="ARBA00046435"/>
    </source>
</evidence>
<evidence type="ECO:0000256" key="5">
    <source>
        <dbReference type="ARBA" id="ARBA00023212"/>
    </source>
</evidence>
<dbReference type="GO" id="GO:0005879">
    <property type="term" value="C:axonemal microtubule"/>
    <property type="evidence" value="ECO:0007669"/>
    <property type="project" value="TreeGrafter"/>
</dbReference>
<keyword evidence="2" id="KW-0963">Cytoplasm</keyword>
<organism evidence="9">
    <name type="scientific">Clastoptera arizonana</name>
    <name type="common">Arizona spittle bug</name>
    <dbReference type="NCBI Taxonomy" id="38151"/>
    <lineage>
        <taxon>Eukaryota</taxon>
        <taxon>Metazoa</taxon>
        <taxon>Ecdysozoa</taxon>
        <taxon>Arthropoda</taxon>
        <taxon>Hexapoda</taxon>
        <taxon>Insecta</taxon>
        <taxon>Pterygota</taxon>
        <taxon>Neoptera</taxon>
        <taxon>Paraneoptera</taxon>
        <taxon>Hemiptera</taxon>
        <taxon>Auchenorrhyncha</taxon>
        <taxon>Cercopoidea</taxon>
        <taxon>Clastopteridae</taxon>
        <taxon>Clastoptera</taxon>
    </lineage>
</organism>
<keyword evidence="4" id="KW-0969">Cilium</keyword>
<dbReference type="GO" id="GO:0030317">
    <property type="term" value="P:flagellated sperm motility"/>
    <property type="evidence" value="ECO:0007669"/>
    <property type="project" value="InterPro"/>
</dbReference>
<dbReference type="AlphaFoldDB" id="A0A1B6C9C0"/>
<keyword evidence="3" id="KW-0282">Flagellum</keyword>
<keyword evidence="5" id="KW-0206">Cytoskeleton</keyword>
<dbReference type="Pfam" id="PF22595">
    <property type="entry name" value="CFAP107"/>
    <property type="match status" value="1"/>
</dbReference>
<name>A0A1B6C9C0_9HEMI</name>
<evidence type="ECO:0000313" key="9">
    <source>
        <dbReference type="EMBL" id="JAS10088.1"/>
    </source>
</evidence>
<accession>A0A1B6C9C0</accession>